<gene>
    <name evidence="2" type="ORF">JJB11_11940</name>
</gene>
<dbReference type="PANTHER" id="PTHR11908">
    <property type="entry name" value="XANTHINE DEHYDROGENASE"/>
    <property type="match status" value="1"/>
</dbReference>
<dbReference type="SUPFAM" id="SSF56003">
    <property type="entry name" value="Molybdenum cofactor-binding domain"/>
    <property type="match status" value="1"/>
</dbReference>
<dbReference type="GO" id="GO:0016491">
    <property type="term" value="F:oxidoreductase activity"/>
    <property type="evidence" value="ECO:0007669"/>
    <property type="project" value="InterPro"/>
</dbReference>
<dbReference type="EMBL" id="JAEPWM010000004">
    <property type="protein sequence ID" value="MBK6006803.1"/>
    <property type="molecule type" value="Genomic_DNA"/>
</dbReference>
<dbReference type="SMART" id="SM01008">
    <property type="entry name" value="Ald_Xan_dh_C"/>
    <property type="match status" value="1"/>
</dbReference>
<comment type="caution">
    <text evidence="2">The sequence shown here is derived from an EMBL/GenBank/DDBJ whole genome shotgun (WGS) entry which is preliminary data.</text>
</comment>
<dbReference type="PANTHER" id="PTHR11908:SF123">
    <property type="entry name" value="ALDEHYDE OXIDOREDUCTASE MOLYBDENUM-BINDING SUBUNIT PAOC"/>
    <property type="match status" value="1"/>
</dbReference>
<sequence>MQMNQPAPRNALDVNRQGLIGLALDRVDGPQKVSGTAPYAYEVQEAPQPPLYGWLVEAAIGCGRIVSVDTREAERAPGVVFVMTHLNAPEQAGFRLTESQRFDRPHPSLGDAVVPHYGVPAAFVVAETLEQARAASFLVRVEYESMAGEYVMKEHLAQAEKPGEDEGKQPDTSEGDFETAFASADVHVDVQYTTPVHIHAQMEPHATTAWWEGDRVVVHCSTQLLDSAQKRVANTLQIPPDKVRIVSRHIGGGFGGKLPVWDDVILSVLASRVLKRPVKTALTRQQMFHVTSHRPDTIQRVRLGAGRDGKLVAIAHEGWCHSARLDDYLEPMCTSTRSLYAAPNRMTRMRRVKLDLPVADSCRSPGEAVGMPVLECAMDELACALGMDPVQLRIANEPEEDPEKHVPYSTRQLVACLEEGARRFGWDRRNATPGQVRDGRFLVGMGMASASRSNKLQKGKCKVKLGADGVLVARMAMTDIGTGSYTVLTQIAAEMLGLQPGQVRMELGDSDFPETAGSGGSFGAATAGSALFEACEALRHKLAQSAGIAPEDAVFSDGQVHGSGKTASLAKLAGADGIEADGEIQPGDMEEKYTQMSYGAFFAEVAVDTHSGEVRLRRMLGVFAAGRILNAKTARSQLLGGMVWGVGIALEEEAAIDGRYGYFANHDIAEYHVPVHADIPAIEAILLPEVDDKTNPLKIKGLGELGISGAAGAVANAIYNACGVRVRDFPITLDKLLAGLPE</sequence>
<reference evidence="2" key="2">
    <citation type="submission" date="2021-01" db="EMBL/GenBank/DDBJ databases">
        <authorList>
            <person name="Kang M."/>
        </authorList>
    </citation>
    <scope>NUCLEOTIDE SEQUENCE</scope>
    <source>
        <strain evidence="2">KACC 17527</strain>
    </source>
</reference>
<dbReference type="InterPro" id="IPR016208">
    <property type="entry name" value="Ald_Oxase/xanthine_DH-like"/>
</dbReference>
<dbReference type="Gene3D" id="3.90.1170.50">
    <property type="entry name" value="Aldehyde oxidase/xanthine dehydrogenase, a/b hammerhead"/>
    <property type="match status" value="1"/>
</dbReference>
<reference evidence="2" key="1">
    <citation type="journal article" date="2012" name="J. Microbiol. Biotechnol.">
        <title>Ramlibacter ginsenosidimutans sp. nov., with ginsenoside-converting activity.</title>
        <authorList>
            <person name="Wang L."/>
            <person name="An D.S."/>
            <person name="Kim S.G."/>
            <person name="Jin F.X."/>
            <person name="Kim S.C."/>
            <person name="Lee S.T."/>
            <person name="Im W.T."/>
        </authorList>
    </citation>
    <scope>NUCLEOTIDE SEQUENCE</scope>
    <source>
        <strain evidence="2">KACC 17527</strain>
    </source>
</reference>
<proteinExistence type="predicted"/>
<dbReference type="InterPro" id="IPR000674">
    <property type="entry name" value="Ald_Oxase/Xan_DH_a/b"/>
</dbReference>
<dbReference type="InterPro" id="IPR008274">
    <property type="entry name" value="AldOxase/xan_DH_MoCoBD1"/>
</dbReference>
<dbReference type="InterPro" id="IPR037165">
    <property type="entry name" value="AldOxase/xan_DH_Mopterin-bd_sf"/>
</dbReference>
<evidence type="ECO:0000259" key="1">
    <source>
        <dbReference type="SMART" id="SM01008"/>
    </source>
</evidence>
<feature type="domain" description="Aldehyde oxidase/xanthine dehydrogenase a/b hammerhead" evidence="1">
    <location>
        <begin position="34"/>
        <end position="147"/>
    </location>
</feature>
<dbReference type="SUPFAM" id="SSF54665">
    <property type="entry name" value="CO dehydrogenase molybdoprotein N-domain-like"/>
    <property type="match status" value="1"/>
</dbReference>
<dbReference type="RefSeq" id="WP_201170971.1">
    <property type="nucleotide sequence ID" value="NZ_JAEPWM010000004.1"/>
</dbReference>
<organism evidence="2 3">
    <name type="scientific">Ramlibacter ginsenosidimutans</name>
    <dbReference type="NCBI Taxonomy" id="502333"/>
    <lineage>
        <taxon>Bacteria</taxon>
        <taxon>Pseudomonadati</taxon>
        <taxon>Pseudomonadota</taxon>
        <taxon>Betaproteobacteria</taxon>
        <taxon>Burkholderiales</taxon>
        <taxon>Comamonadaceae</taxon>
        <taxon>Ramlibacter</taxon>
    </lineage>
</organism>
<dbReference type="Pfam" id="PF01315">
    <property type="entry name" value="Ald_Xan_dh_C"/>
    <property type="match status" value="1"/>
</dbReference>
<protein>
    <submittedName>
        <fullName evidence="2">Xanthine dehydrogenase family protein molybdopterin-binding subunit</fullName>
    </submittedName>
</protein>
<evidence type="ECO:0000313" key="2">
    <source>
        <dbReference type="EMBL" id="MBK6006803.1"/>
    </source>
</evidence>
<dbReference type="InterPro" id="IPR036856">
    <property type="entry name" value="Ald_Oxase/Xan_DH_a/b_sf"/>
</dbReference>
<dbReference type="Gene3D" id="3.30.365.10">
    <property type="entry name" value="Aldehyde oxidase/xanthine dehydrogenase, molybdopterin binding domain"/>
    <property type="match status" value="4"/>
</dbReference>
<keyword evidence="3" id="KW-1185">Reference proteome</keyword>
<dbReference type="AlphaFoldDB" id="A0A934TSY1"/>
<accession>A0A934TSY1</accession>
<evidence type="ECO:0000313" key="3">
    <source>
        <dbReference type="Proteomes" id="UP000630528"/>
    </source>
</evidence>
<dbReference type="InterPro" id="IPR046867">
    <property type="entry name" value="AldOxase/xan_DH_MoCoBD2"/>
</dbReference>
<dbReference type="GO" id="GO:0005506">
    <property type="term" value="F:iron ion binding"/>
    <property type="evidence" value="ECO:0007669"/>
    <property type="project" value="InterPro"/>
</dbReference>
<dbReference type="Pfam" id="PF20256">
    <property type="entry name" value="MoCoBD_2"/>
    <property type="match status" value="1"/>
</dbReference>
<name>A0A934TSY1_9BURK</name>
<dbReference type="Proteomes" id="UP000630528">
    <property type="component" value="Unassembled WGS sequence"/>
</dbReference>
<dbReference type="Pfam" id="PF02738">
    <property type="entry name" value="MoCoBD_1"/>
    <property type="match status" value="1"/>
</dbReference>